<protein>
    <submittedName>
        <fullName evidence="1">Uncharacterized protein</fullName>
    </submittedName>
</protein>
<feature type="non-terminal residue" evidence="1">
    <location>
        <position position="328"/>
    </location>
</feature>
<name>A0ACD3AXB9_9AGAR</name>
<gene>
    <name evidence="1" type="ORF">BDN72DRAFT_795188</name>
</gene>
<evidence type="ECO:0000313" key="2">
    <source>
        <dbReference type="Proteomes" id="UP000308600"/>
    </source>
</evidence>
<evidence type="ECO:0000313" key="1">
    <source>
        <dbReference type="EMBL" id="TFK70416.1"/>
    </source>
</evidence>
<accession>A0ACD3AXB9</accession>
<dbReference type="Proteomes" id="UP000308600">
    <property type="component" value="Unassembled WGS sequence"/>
</dbReference>
<organism evidence="1 2">
    <name type="scientific">Pluteus cervinus</name>
    <dbReference type="NCBI Taxonomy" id="181527"/>
    <lineage>
        <taxon>Eukaryota</taxon>
        <taxon>Fungi</taxon>
        <taxon>Dikarya</taxon>
        <taxon>Basidiomycota</taxon>
        <taxon>Agaricomycotina</taxon>
        <taxon>Agaricomycetes</taxon>
        <taxon>Agaricomycetidae</taxon>
        <taxon>Agaricales</taxon>
        <taxon>Pluteineae</taxon>
        <taxon>Pluteaceae</taxon>
        <taxon>Pluteus</taxon>
    </lineage>
</organism>
<dbReference type="EMBL" id="ML208313">
    <property type="protein sequence ID" value="TFK70416.1"/>
    <property type="molecule type" value="Genomic_DNA"/>
</dbReference>
<proteinExistence type="predicted"/>
<keyword evidence="2" id="KW-1185">Reference proteome</keyword>
<reference evidence="1 2" key="1">
    <citation type="journal article" date="2019" name="Nat. Ecol. Evol.">
        <title>Megaphylogeny resolves global patterns of mushroom evolution.</title>
        <authorList>
            <person name="Varga T."/>
            <person name="Krizsan K."/>
            <person name="Foldi C."/>
            <person name="Dima B."/>
            <person name="Sanchez-Garcia M."/>
            <person name="Sanchez-Ramirez S."/>
            <person name="Szollosi G.J."/>
            <person name="Szarkandi J.G."/>
            <person name="Papp V."/>
            <person name="Albert L."/>
            <person name="Andreopoulos W."/>
            <person name="Angelini C."/>
            <person name="Antonin V."/>
            <person name="Barry K.W."/>
            <person name="Bougher N.L."/>
            <person name="Buchanan P."/>
            <person name="Buyck B."/>
            <person name="Bense V."/>
            <person name="Catcheside P."/>
            <person name="Chovatia M."/>
            <person name="Cooper J."/>
            <person name="Damon W."/>
            <person name="Desjardin D."/>
            <person name="Finy P."/>
            <person name="Geml J."/>
            <person name="Haridas S."/>
            <person name="Hughes K."/>
            <person name="Justo A."/>
            <person name="Karasinski D."/>
            <person name="Kautmanova I."/>
            <person name="Kiss B."/>
            <person name="Kocsube S."/>
            <person name="Kotiranta H."/>
            <person name="LaButti K.M."/>
            <person name="Lechner B.E."/>
            <person name="Liimatainen K."/>
            <person name="Lipzen A."/>
            <person name="Lukacs Z."/>
            <person name="Mihaltcheva S."/>
            <person name="Morgado L.N."/>
            <person name="Niskanen T."/>
            <person name="Noordeloos M.E."/>
            <person name="Ohm R.A."/>
            <person name="Ortiz-Santana B."/>
            <person name="Ovrebo C."/>
            <person name="Racz N."/>
            <person name="Riley R."/>
            <person name="Savchenko A."/>
            <person name="Shiryaev A."/>
            <person name="Soop K."/>
            <person name="Spirin V."/>
            <person name="Szebenyi C."/>
            <person name="Tomsovsky M."/>
            <person name="Tulloss R.E."/>
            <person name="Uehling J."/>
            <person name="Grigoriev I.V."/>
            <person name="Vagvolgyi C."/>
            <person name="Papp T."/>
            <person name="Martin F.M."/>
            <person name="Miettinen O."/>
            <person name="Hibbett D.S."/>
            <person name="Nagy L.G."/>
        </authorList>
    </citation>
    <scope>NUCLEOTIDE SEQUENCE [LARGE SCALE GENOMIC DNA]</scope>
    <source>
        <strain evidence="1 2">NL-1719</strain>
    </source>
</reference>
<sequence length="328" mass="36116">MVDSSIPRALFEILAGYAALVPPSSIGYPKQISPLQIHDFCLQYILLNPHFQQYPPSKQYQRSFWKWIVQNLEKTLVDEDAEIDPRIYDYYLSLMPSSGPALGPPQPHILPQLCPGGLPKLGPPSESYLTYFWATQSESSEFTNNEVILSKCRTATLRESRTLIEGGTTGLRTWLASFVLAQYLIDHPGLLLGKTTLELGSGVGFLGIVISSLQALSDSNLSLPNSRIWLTDVNETVLKRCSDNIKLPSNLSSTHPNIHHQLLDWSAALDPSIRPGLSSFLSTDVNPDLILGADIVFDPNLIPSLIATIHLALTSTSTHTTSSPPHSY</sequence>